<reference evidence="1" key="1">
    <citation type="submission" date="2022-12" db="EMBL/GenBank/DDBJ databases">
        <authorList>
            <person name="Wang J."/>
        </authorList>
    </citation>
    <scope>NUCLEOTIDE SEQUENCE</scope>
    <source>
        <strain evidence="1">HY-45-18</strain>
    </source>
</reference>
<comment type="caution">
    <text evidence="1">The sequence shown here is derived from an EMBL/GenBank/DDBJ whole genome shotgun (WGS) entry which is preliminary data.</text>
</comment>
<dbReference type="Proteomes" id="UP001078443">
    <property type="component" value="Unassembled WGS sequence"/>
</dbReference>
<sequence>MIYENGQFCIVSDFNMKEIKKDRYNIDILIHLEGRCINVYLDNSPKCLNSRLQFPLVTSVLIRFCILEDNNIGTIHFLSGSDLYSTIANFEIDYNDHFIQLKNREYFAEMKISSK</sequence>
<gene>
    <name evidence="1" type="ORF">OW763_12200</name>
</gene>
<accession>A0ABT4D1H8</accession>
<proteinExistence type="predicted"/>
<dbReference type="RefSeq" id="WP_268041424.1">
    <property type="nucleotide sequence ID" value="NZ_JAPQER010000005.1"/>
</dbReference>
<evidence type="ECO:0000313" key="2">
    <source>
        <dbReference type="Proteomes" id="UP001078443"/>
    </source>
</evidence>
<dbReference type="EMBL" id="JAPQER010000005">
    <property type="protein sequence ID" value="MCY6485101.1"/>
    <property type="molecule type" value="Genomic_DNA"/>
</dbReference>
<protein>
    <submittedName>
        <fullName evidence="1">Uncharacterized protein</fullName>
    </submittedName>
</protein>
<keyword evidence="2" id="KW-1185">Reference proteome</keyword>
<name>A0ABT4D1H8_9CLOT</name>
<organism evidence="1 2">
    <name type="scientific">Clostridium aestuarii</name>
    <dbReference type="NCBI Taxonomy" id="338193"/>
    <lineage>
        <taxon>Bacteria</taxon>
        <taxon>Bacillati</taxon>
        <taxon>Bacillota</taxon>
        <taxon>Clostridia</taxon>
        <taxon>Eubacteriales</taxon>
        <taxon>Clostridiaceae</taxon>
        <taxon>Clostridium</taxon>
    </lineage>
</organism>
<evidence type="ECO:0000313" key="1">
    <source>
        <dbReference type="EMBL" id="MCY6485101.1"/>
    </source>
</evidence>